<evidence type="ECO:0000313" key="4">
    <source>
        <dbReference type="Proteomes" id="UP001233999"/>
    </source>
</evidence>
<comment type="caution">
    <text evidence="3">The sequence shown here is derived from an EMBL/GenBank/DDBJ whole genome shotgun (WGS) entry which is preliminary data.</text>
</comment>
<dbReference type="Proteomes" id="UP001233999">
    <property type="component" value="Unassembled WGS sequence"/>
</dbReference>
<keyword evidence="2" id="KW-0732">Signal</keyword>
<gene>
    <name evidence="3" type="ORF">L9F63_023910</name>
</gene>
<feature type="coiled-coil region" evidence="1">
    <location>
        <begin position="94"/>
        <end position="122"/>
    </location>
</feature>
<proteinExistence type="predicted"/>
<reference evidence="3" key="1">
    <citation type="journal article" date="2023" name="IScience">
        <title>Live-bearing cockroach genome reveals convergent evolutionary mechanisms linked to viviparity in insects and beyond.</title>
        <authorList>
            <person name="Fouks B."/>
            <person name="Harrison M.C."/>
            <person name="Mikhailova A.A."/>
            <person name="Marchal E."/>
            <person name="English S."/>
            <person name="Carruthers M."/>
            <person name="Jennings E.C."/>
            <person name="Chiamaka E.L."/>
            <person name="Frigard R.A."/>
            <person name="Pippel M."/>
            <person name="Attardo G.M."/>
            <person name="Benoit J.B."/>
            <person name="Bornberg-Bauer E."/>
            <person name="Tobe S.S."/>
        </authorList>
    </citation>
    <scope>NUCLEOTIDE SEQUENCE</scope>
    <source>
        <strain evidence="3">Stay&amp;Tobe</strain>
    </source>
</reference>
<dbReference type="AlphaFoldDB" id="A0AAD7ZIE5"/>
<feature type="chain" id="PRO_5042156814" evidence="2">
    <location>
        <begin position="23"/>
        <end position="146"/>
    </location>
</feature>
<accession>A0AAD7ZIE5</accession>
<keyword evidence="4" id="KW-1185">Reference proteome</keyword>
<reference evidence="3" key="2">
    <citation type="submission" date="2023-05" db="EMBL/GenBank/DDBJ databases">
        <authorList>
            <person name="Fouks B."/>
        </authorList>
    </citation>
    <scope>NUCLEOTIDE SEQUENCE</scope>
    <source>
        <strain evidence="3">Stay&amp;Tobe</strain>
        <tissue evidence="3">Testes</tissue>
    </source>
</reference>
<dbReference type="EMBL" id="JASPKZ010008097">
    <property type="protein sequence ID" value="KAJ9580912.1"/>
    <property type="molecule type" value="Genomic_DNA"/>
</dbReference>
<sequence length="146" mass="17089">MASLNILLVIFLGSILSVTVYGKSKPIKFYLETESGYIIANLVFKLKNITNTEKAAFTRLLLTTEVKQYEESLRRIPKPKRVTRERNHFDFEGKAFKDLNKKDVEEEKKRLMNEKLKSLQNRFHAVRVVSISEEMPKEDENDGFFQ</sequence>
<feature type="signal peptide" evidence="2">
    <location>
        <begin position="1"/>
        <end position="22"/>
    </location>
</feature>
<organism evidence="3 4">
    <name type="scientific">Diploptera punctata</name>
    <name type="common">Pacific beetle cockroach</name>
    <dbReference type="NCBI Taxonomy" id="6984"/>
    <lineage>
        <taxon>Eukaryota</taxon>
        <taxon>Metazoa</taxon>
        <taxon>Ecdysozoa</taxon>
        <taxon>Arthropoda</taxon>
        <taxon>Hexapoda</taxon>
        <taxon>Insecta</taxon>
        <taxon>Pterygota</taxon>
        <taxon>Neoptera</taxon>
        <taxon>Polyneoptera</taxon>
        <taxon>Dictyoptera</taxon>
        <taxon>Blattodea</taxon>
        <taxon>Blaberoidea</taxon>
        <taxon>Blaberidae</taxon>
        <taxon>Diplopterinae</taxon>
        <taxon>Diploptera</taxon>
    </lineage>
</organism>
<protein>
    <submittedName>
        <fullName evidence="3">Uncharacterized protein</fullName>
    </submittedName>
</protein>
<name>A0AAD7ZIE5_DIPPU</name>
<evidence type="ECO:0000256" key="1">
    <source>
        <dbReference type="SAM" id="Coils"/>
    </source>
</evidence>
<evidence type="ECO:0000256" key="2">
    <source>
        <dbReference type="SAM" id="SignalP"/>
    </source>
</evidence>
<keyword evidence="1" id="KW-0175">Coiled coil</keyword>
<evidence type="ECO:0000313" key="3">
    <source>
        <dbReference type="EMBL" id="KAJ9580912.1"/>
    </source>
</evidence>